<dbReference type="VEuPathDB" id="FungiDB:A1O7_03698"/>
<reference evidence="4 5" key="1">
    <citation type="submission" date="2013-03" db="EMBL/GenBank/DDBJ databases">
        <title>The Genome Sequence of Cladophialophora yegresii CBS 114405.</title>
        <authorList>
            <consortium name="The Broad Institute Genomics Platform"/>
            <person name="Cuomo C."/>
            <person name="de Hoog S."/>
            <person name="Gorbushina A."/>
            <person name="Walker B."/>
            <person name="Young S.K."/>
            <person name="Zeng Q."/>
            <person name="Gargeya S."/>
            <person name="Fitzgerald M."/>
            <person name="Haas B."/>
            <person name="Abouelleil A."/>
            <person name="Allen A.W."/>
            <person name="Alvarado L."/>
            <person name="Arachchi H.M."/>
            <person name="Berlin A.M."/>
            <person name="Chapman S.B."/>
            <person name="Gainer-Dewar J."/>
            <person name="Goldberg J."/>
            <person name="Griggs A."/>
            <person name="Gujja S."/>
            <person name="Hansen M."/>
            <person name="Howarth C."/>
            <person name="Imamovic A."/>
            <person name="Ireland A."/>
            <person name="Larimer J."/>
            <person name="McCowan C."/>
            <person name="Murphy C."/>
            <person name="Pearson M."/>
            <person name="Poon T.W."/>
            <person name="Priest M."/>
            <person name="Roberts A."/>
            <person name="Saif S."/>
            <person name="Shea T."/>
            <person name="Sisk P."/>
            <person name="Sykes S."/>
            <person name="Wortman J."/>
            <person name="Nusbaum C."/>
            <person name="Birren B."/>
        </authorList>
    </citation>
    <scope>NUCLEOTIDE SEQUENCE [LARGE SCALE GENOMIC DNA]</scope>
    <source>
        <strain evidence="4 5">CBS 114405</strain>
    </source>
</reference>
<dbReference type="SUPFAM" id="SSF56176">
    <property type="entry name" value="FAD-binding/transporter-associated domain-like"/>
    <property type="match status" value="1"/>
</dbReference>
<dbReference type="InterPro" id="IPR036318">
    <property type="entry name" value="FAD-bd_PCMH-like_sf"/>
</dbReference>
<evidence type="ECO:0000256" key="1">
    <source>
        <dbReference type="ARBA" id="ARBA00022630"/>
    </source>
</evidence>
<dbReference type="Gene3D" id="1.10.45.10">
    <property type="entry name" value="Vanillyl-alcohol Oxidase, Chain A, domain 4"/>
    <property type="match status" value="1"/>
</dbReference>
<keyword evidence="2" id="KW-0274">FAD</keyword>
<dbReference type="InterPro" id="IPR016167">
    <property type="entry name" value="FAD-bd_PCMH_sub1"/>
</dbReference>
<dbReference type="GO" id="GO:0004458">
    <property type="term" value="F:D-lactate dehydrogenase (cytochrome) activity"/>
    <property type="evidence" value="ECO:0007669"/>
    <property type="project" value="TreeGrafter"/>
</dbReference>
<gene>
    <name evidence="4" type="ORF">A1O7_03698</name>
</gene>
<dbReference type="STRING" id="1182544.W9WFA3"/>
<evidence type="ECO:0000259" key="3">
    <source>
        <dbReference type="PROSITE" id="PS51387"/>
    </source>
</evidence>
<dbReference type="Pfam" id="PF01565">
    <property type="entry name" value="FAD_binding_4"/>
    <property type="match status" value="1"/>
</dbReference>
<keyword evidence="1" id="KW-0285">Flavoprotein</keyword>
<dbReference type="Gene3D" id="3.30.465.10">
    <property type="match status" value="1"/>
</dbReference>
<dbReference type="PANTHER" id="PTHR11748:SF114">
    <property type="entry name" value="ARYL-ALCOHOL OXIDASE VANILLYL-ALCOHOL OXIDASE (AFU_ORTHOLOGUE AFUA_3G09500)-RELATED"/>
    <property type="match status" value="1"/>
</dbReference>
<evidence type="ECO:0000256" key="2">
    <source>
        <dbReference type="ARBA" id="ARBA00022827"/>
    </source>
</evidence>
<dbReference type="GO" id="GO:0005739">
    <property type="term" value="C:mitochondrion"/>
    <property type="evidence" value="ECO:0007669"/>
    <property type="project" value="TreeGrafter"/>
</dbReference>
<dbReference type="HOGENOM" id="CLU_024402_0_1_1"/>
<dbReference type="InterPro" id="IPR016169">
    <property type="entry name" value="FAD-bd_PCMH_sub2"/>
</dbReference>
<dbReference type="Proteomes" id="UP000019473">
    <property type="component" value="Unassembled WGS sequence"/>
</dbReference>
<evidence type="ECO:0000313" key="4">
    <source>
        <dbReference type="EMBL" id="EXJ63251.1"/>
    </source>
</evidence>
<evidence type="ECO:0000313" key="5">
    <source>
        <dbReference type="Proteomes" id="UP000019473"/>
    </source>
</evidence>
<dbReference type="InterPro" id="IPR016166">
    <property type="entry name" value="FAD-bd_PCMH"/>
</dbReference>
<dbReference type="GO" id="GO:0071949">
    <property type="term" value="F:FAD binding"/>
    <property type="evidence" value="ECO:0007669"/>
    <property type="project" value="InterPro"/>
</dbReference>
<dbReference type="InterPro" id="IPR006094">
    <property type="entry name" value="Oxid_FAD_bind_N"/>
</dbReference>
<sequence>MGSTDNKFPIRYEDPEYQSNHRNLFSGVLLSPLENVLPPGVSQQQFDQSVTAFEDAVGRDHVFRGQSLEEYVDPYELWEKEGKRKMPSAAVCPASIDELRAVLAIANKHGIPVWTFSRGKNLGYGGPAPRLNGSVALDLHRMNRVIEVNDKFSYAVVEPGVTFTDLYQYCAKHKLRVWPSVPSLGWGSVVGNTVDRGTGFTPTATHHQHISGMEVMLADGDVVRTGQFAISNSPSAHLSKFSFGPSIEGLFLQSNLGIVTKMGIWLHPQPQAYMSCSWDMPNFEDVETIVDIFGALRRDGLLPNTVYVSNIVEWLGMTGKRAELWPGEGPIPDWRLRELQKELGFGYWNVKFGLYGAKDVVRSHFNELKSIIGKKAPGHEDRLVGQIFSGEDDELLEATSIPEPHGGFFVGVPSLWSLPMVKYRLPKEKAGIGAHADYSPIIPSDGKTVLEWVMTARKICEAEGFDLFCDFFMHERHVIFVNMMVFDKSNPEHRRAVDTIFRSLYKEGRQRGFSKYRSHINYMVADLVADAYDFNDHAYRRFVERLKDTVDPNGILSPGKQGIWPAKYRNFREKL</sequence>
<protein>
    <recommendedName>
        <fullName evidence="3">FAD-binding PCMH-type domain-containing protein</fullName>
    </recommendedName>
</protein>
<dbReference type="RefSeq" id="XP_007755905.1">
    <property type="nucleotide sequence ID" value="XM_007757715.1"/>
</dbReference>
<dbReference type="PROSITE" id="PS51387">
    <property type="entry name" value="FAD_PCMH"/>
    <property type="match status" value="1"/>
</dbReference>
<dbReference type="InterPro" id="IPR016170">
    <property type="entry name" value="Cytok_DH_C_sf"/>
</dbReference>
<dbReference type="Gene3D" id="3.40.462.10">
    <property type="entry name" value="FAD-linked oxidases, C-terminal domain"/>
    <property type="match status" value="1"/>
</dbReference>
<dbReference type="OrthoDB" id="5332616at2759"/>
<dbReference type="InterPro" id="IPR016171">
    <property type="entry name" value="Vanillyl_alc_oxidase_C-sub2"/>
</dbReference>
<dbReference type="EMBL" id="AMGW01000002">
    <property type="protein sequence ID" value="EXJ63251.1"/>
    <property type="molecule type" value="Genomic_DNA"/>
</dbReference>
<accession>W9WFA3</accession>
<keyword evidence="5" id="KW-1185">Reference proteome</keyword>
<dbReference type="PANTHER" id="PTHR11748">
    <property type="entry name" value="D-LACTATE DEHYDROGENASE"/>
    <property type="match status" value="1"/>
</dbReference>
<dbReference type="GO" id="GO:0008720">
    <property type="term" value="F:D-lactate dehydrogenase (NAD+) activity"/>
    <property type="evidence" value="ECO:0007669"/>
    <property type="project" value="TreeGrafter"/>
</dbReference>
<organism evidence="4 5">
    <name type="scientific">Cladophialophora yegresii CBS 114405</name>
    <dbReference type="NCBI Taxonomy" id="1182544"/>
    <lineage>
        <taxon>Eukaryota</taxon>
        <taxon>Fungi</taxon>
        <taxon>Dikarya</taxon>
        <taxon>Ascomycota</taxon>
        <taxon>Pezizomycotina</taxon>
        <taxon>Eurotiomycetes</taxon>
        <taxon>Chaetothyriomycetidae</taxon>
        <taxon>Chaetothyriales</taxon>
        <taxon>Herpotrichiellaceae</taxon>
        <taxon>Cladophialophora</taxon>
    </lineage>
</organism>
<comment type="caution">
    <text evidence="4">The sequence shown here is derived from an EMBL/GenBank/DDBJ whole genome shotgun (WGS) entry which is preliminary data.</text>
</comment>
<feature type="domain" description="FAD-binding PCMH-type" evidence="3">
    <location>
        <begin position="83"/>
        <end position="269"/>
    </location>
</feature>
<dbReference type="SUPFAM" id="SSF55103">
    <property type="entry name" value="FAD-linked oxidases, C-terminal domain"/>
    <property type="match status" value="1"/>
</dbReference>
<dbReference type="InterPro" id="IPR016164">
    <property type="entry name" value="FAD-linked_Oxase-like_C"/>
</dbReference>
<proteinExistence type="predicted"/>
<dbReference type="Gene3D" id="3.30.43.10">
    <property type="entry name" value="Uridine Diphospho-n-acetylenolpyruvylglucosamine Reductase, domain 2"/>
    <property type="match status" value="1"/>
</dbReference>
<dbReference type="AlphaFoldDB" id="W9WFA3"/>
<dbReference type="GO" id="GO:1903457">
    <property type="term" value="P:lactate catabolic process"/>
    <property type="evidence" value="ECO:0007669"/>
    <property type="project" value="TreeGrafter"/>
</dbReference>
<dbReference type="eggNOG" id="KOG1231">
    <property type="taxonomic scope" value="Eukaryota"/>
</dbReference>
<dbReference type="GeneID" id="19178290"/>
<name>W9WFA3_9EURO</name>